<proteinExistence type="predicted"/>
<keyword evidence="3" id="KW-1185">Reference proteome</keyword>
<name>A0A9D4HPU5_DREPO</name>
<evidence type="ECO:0000256" key="1">
    <source>
        <dbReference type="SAM" id="MobiDB-lite"/>
    </source>
</evidence>
<feature type="compositionally biased region" description="Basic and acidic residues" evidence="1">
    <location>
        <begin position="8"/>
        <end position="24"/>
    </location>
</feature>
<organism evidence="2 3">
    <name type="scientific">Dreissena polymorpha</name>
    <name type="common">Zebra mussel</name>
    <name type="synonym">Mytilus polymorpha</name>
    <dbReference type="NCBI Taxonomy" id="45954"/>
    <lineage>
        <taxon>Eukaryota</taxon>
        <taxon>Metazoa</taxon>
        <taxon>Spiralia</taxon>
        <taxon>Lophotrochozoa</taxon>
        <taxon>Mollusca</taxon>
        <taxon>Bivalvia</taxon>
        <taxon>Autobranchia</taxon>
        <taxon>Heteroconchia</taxon>
        <taxon>Euheterodonta</taxon>
        <taxon>Imparidentia</taxon>
        <taxon>Neoheterodontei</taxon>
        <taxon>Myida</taxon>
        <taxon>Dreissenoidea</taxon>
        <taxon>Dreissenidae</taxon>
        <taxon>Dreissena</taxon>
    </lineage>
</organism>
<protein>
    <submittedName>
        <fullName evidence="2">Uncharacterized protein</fullName>
    </submittedName>
</protein>
<reference evidence="2" key="2">
    <citation type="submission" date="2020-11" db="EMBL/GenBank/DDBJ databases">
        <authorList>
            <person name="McCartney M.A."/>
            <person name="Auch B."/>
            <person name="Kono T."/>
            <person name="Mallez S."/>
            <person name="Becker A."/>
            <person name="Gohl D.M."/>
            <person name="Silverstein K.A.T."/>
            <person name="Koren S."/>
            <person name="Bechman K.B."/>
            <person name="Herman A."/>
            <person name="Abrahante J.E."/>
            <person name="Garbe J."/>
        </authorList>
    </citation>
    <scope>NUCLEOTIDE SEQUENCE</scope>
    <source>
        <strain evidence="2">Duluth1</strain>
        <tissue evidence="2">Whole animal</tissue>
    </source>
</reference>
<evidence type="ECO:0000313" key="2">
    <source>
        <dbReference type="EMBL" id="KAH3727104.1"/>
    </source>
</evidence>
<accession>A0A9D4HPU5</accession>
<evidence type="ECO:0000313" key="3">
    <source>
        <dbReference type="Proteomes" id="UP000828390"/>
    </source>
</evidence>
<sequence>MVELHILSGERSRKKGLDKQRDAASHQGLRCLRKGTSGDEESSRTLDETIHALCSRAAAFINFYYYYCYYF</sequence>
<comment type="caution">
    <text evidence="2">The sequence shown here is derived from an EMBL/GenBank/DDBJ whole genome shotgun (WGS) entry which is preliminary data.</text>
</comment>
<gene>
    <name evidence="2" type="ORF">DPMN_053029</name>
</gene>
<dbReference type="AlphaFoldDB" id="A0A9D4HPU5"/>
<dbReference type="EMBL" id="JAIWYP010000012">
    <property type="protein sequence ID" value="KAH3727104.1"/>
    <property type="molecule type" value="Genomic_DNA"/>
</dbReference>
<dbReference type="Proteomes" id="UP000828390">
    <property type="component" value="Unassembled WGS sequence"/>
</dbReference>
<reference evidence="2" key="1">
    <citation type="journal article" date="2019" name="bioRxiv">
        <title>The Genome of the Zebra Mussel, Dreissena polymorpha: A Resource for Invasive Species Research.</title>
        <authorList>
            <person name="McCartney M.A."/>
            <person name="Auch B."/>
            <person name="Kono T."/>
            <person name="Mallez S."/>
            <person name="Zhang Y."/>
            <person name="Obille A."/>
            <person name="Becker A."/>
            <person name="Abrahante J.E."/>
            <person name="Garbe J."/>
            <person name="Badalamenti J.P."/>
            <person name="Herman A."/>
            <person name="Mangelson H."/>
            <person name="Liachko I."/>
            <person name="Sullivan S."/>
            <person name="Sone E.D."/>
            <person name="Koren S."/>
            <person name="Silverstein K.A.T."/>
            <person name="Beckman K.B."/>
            <person name="Gohl D.M."/>
        </authorList>
    </citation>
    <scope>NUCLEOTIDE SEQUENCE</scope>
    <source>
        <strain evidence="2">Duluth1</strain>
        <tissue evidence="2">Whole animal</tissue>
    </source>
</reference>
<feature type="region of interest" description="Disordered" evidence="1">
    <location>
        <begin position="1"/>
        <end position="27"/>
    </location>
</feature>